<protein>
    <recommendedName>
        <fullName evidence="3">Transposase DDE domain-containing protein</fullName>
    </recommendedName>
</protein>
<evidence type="ECO:0008006" key="3">
    <source>
        <dbReference type="Google" id="ProtNLM"/>
    </source>
</evidence>
<accession>A0ABW5S3N8</accession>
<dbReference type="EMBL" id="JBHUMQ010000018">
    <property type="protein sequence ID" value="MFD2693659.1"/>
    <property type="molecule type" value="Genomic_DNA"/>
</dbReference>
<dbReference type="RefSeq" id="WP_373689432.1">
    <property type="nucleotide sequence ID" value="NZ_JAMXWM010000013.1"/>
</dbReference>
<gene>
    <name evidence="1" type="ORF">ACFSUE_08470</name>
</gene>
<evidence type="ECO:0000313" key="2">
    <source>
        <dbReference type="Proteomes" id="UP001597399"/>
    </source>
</evidence>
<keyword evidence="2" id="KW-1185">Reference proteome</keyword>
<comment type="caution">
    <text evidence="1">The sequence shown here is derived from an EMBL/GenBank/DDBJ whole genome shotgun (WGS) entry which is preliminary data.</text>
</comment>
<dbReference type="Proteomes" id="UP001597399">
    <property type="component" value="Unassembled WGS sequence"/>
</dbReference>
<organism evidence="1 2">
    <name type="scientific">Sporolactobacillus shoreicorticis</name>
    <dbReference type="NCBI Taxonomy" id="1923877"/>
    <lineage>
        <taxon>Bacteria</taxon>
        <taxon>Bacillati</taxon>
        <taxon>Bacillota</taxon>
        <taxon>Bacilli</taxon>
        <taxon>Bacillales</taxon>
        <taxon>Sporolactobacillaceae</taxon>
        <taxon>Sporolactobacillus</taxon>
    </lineage>
</organism>
<sequence>MQYQDSCERNQVESKFSTLKTFHGLERLCSRLKETSELEIELAILGLNLCKRVRTFFVVFSDVLFWTFKIQIIRQETN</sequence>
<evidence type="ECO:0000313" key="1">
    <source>
        <dbReference type="EMBL" id="MFD2693659.1"/>
    </source>
</evidence>
<name>A0ABW5S3N8_9BACL</name>
<reference evidence="2" key="1">
    <citation type="journal article" date="2019" name="Int. J. Syst. Evol. Microbiol.">
        <title>The Global Catalogue of Microorganisms (GCM) 10K type strain sequencing project: providing services to taxonomists for standard genome sequencing and annotation.</title>
        <authorList>
            <consortium name="The Broad Institute Genomics Platform"/>
            <consortium name="The Broad Institute Genome Sequencing Center for Infectious Disease"/>
            <person name="Wu L."/>
            <person name="Ma J."/>
        </authorList>
    </citation>
    <scope>NUCLEOTIDE SEQUENCE [LARGE SCALE GENOMIC DNA]</scope>
    <source>
        <strain evidence="2">TISTR 2466</strain>
    </source>
</reference>
<proteinExistence type="predicted"/>